<name>A0AAD6FXQ2_9EURO</name>
<dbReference type="InterPro" id="IPR015422">
    <property type="entry name" value="PyrdxlP-dep_Trfase_small"/>
</dbReference>
<dbReference type="Pfam" id="PF00155">
    <property type="entry name" value="Aminotran_1_2"/>
    <property type="match status" value="1"/>
</dbReference>
<evidence type="ECO:0000256" key="6">
    <source>
        <dbReference type="ARBA" id="ARBA00022898"/>
    </source>
</evidence>
<keyword evidence="6" id="KW-0663">Pyridoxal phosphate</keyword>
<evidence type="ECO:0000256" key="1">
    <source>
        <dbReference type="ARBA" id="ARBA00001933"/>
    </source>
</evidence>
<organism evidence="9 10">
    <name type="scientific">Penicillium daleae</name>
    <dbReference type="NCBI Taxonomy" id="63821"/>
    <lineage>
        <taxon>Eukaryota</taxon>
        <taxon>Fungi</taxon>
        <taxon>Dikarya</taxon>
        <taxon>Ascomycota</taxon>
        <taxon>Pezizomycotina</taxon>
        <taxon>Eurotiomycetes</taxon>
        <taxon>Eurotiomycetidae</taxon>
        <taxon>Eurotiales</taxon>
        <taxon>Aspergillaceae</taxon>
        <taxon>Penicillium</taxon>
    </lineage>
</organism>
<keyword evidence="4 7" id="KW-0032">Aminotransferase</keyword>
<comment type="subunit">
    <text evidence="3 7">Homodimer.</text>
</comment>
<dbReference type="PROSITE" id="PS00105">
    <property type="entry name" value="AA_TRANSFER_CLASS_1"/>
    <property type="match status" value="1"/>
</dbReference>
<dbReference type="InterPro" id="IPR015424">
    <property type="entry name" value="PyrdxlP-dep_Trfase"/>
</dbReference>
<dbReference type="EC" id="2.6.1.1" evidence="7"/>
<evidence type="ECO:0000313" key="10">
    <source>
        <dbReference type="Proteomes" id="UP001213681"/>
    </source>
</evidence>
<dbReference type="PRINTS" id="PR00799">
    <property type="entry name" value="TRANSAMINASE"/>
</dbReference>
<comment type="similarity">
    <text evidence="2">Belongs to the class-I pyridoxal-phosphate-dependent aminotransferase family.</text>
</comment>
<dbReference type="InterPro" id="IPR004838">
    <property type="entry name" value="NHTrfase_class1_PyrdxlP-BS"/>
</dbReference>
<proteinExistence type="inferred from homology"/>
<reference evidence="9" key="2">
    <citation type="journal article" date="2023" name="IMA Fungus">
        <title>Comparative genomic study of the Penicillium genus elucidates a diverse pangenome and 15 lateral gene transfer events.</title>
        <authorList>
            <person name="Petersen C."/>
            <person name="Sorensen T."/>
            <person name="Nielsen M.R."/>
            <person name="Sondergaard T.E."/>
            <person name="Sorensen J.L."/>
            <person name="Fitzpatrick D.A."/>
            <person name="Frisvad J.C."/>
            <person name="Nielsen K.L."/>
        </authorList>
    </citation>
    <scope>NUCLEOTIDE SEQUENCE</scope>
    <source>
        <strain evidence="9">IBT 16125</strain>
    </source>
</reference>
<comment type="miscellaneous">
    <text evidence="7">In eukaryotes there are cytoplasmic, mitochondrial and chloroplastic isozymes.</text>
</comment>
<evidence type="ECO:0000259" key="8">
    <source>
        <dbReference type="Pfam" id="PF00155"/>
    </source>
</evidence>
<dbReference type="GO" id="GO:0005829">
    <property type="term" value="C:cytosol"/>
    <property type="evidence" value="ECO:0007669"/>
    <property type="project" value="TreeGrafter"/>
</dbReference>
<evidence type="ECO:0000256" key="5">
    <source>
        <dbReference type="ARBA" id="ARBA00022679"/>
    </source>
</evidence>
<dbReference type="Gene3D" id="3.40.640.10">
    <property type="entry name" value="Type I PLP-dependent aspartate aminotransferase-like (Major domain)"/>
    <property type="match status" value="1"/>
</dbReference>
<dbReference type="PANTHER" id="PTHR11879:SF55">
    <property type="entry name" value="GLUTAMATE OXALOACETATE TRANSAMINASE 1, ISOFORM B"/>
    <property type="match status" value="1"/>
</dbReference>
<dbReference type="Gene3D" id="3.90.1150.10">
    <property type="entry name" value="Aspartate Aminotransferase, domain 1"/>
    <property type="match status" value="1"/>
</dbReference>
<dbReference type="RefSeq" id="XP_056760954.1">
    <property type="nucleotide sequence ID" value="XM_056916200.1"/>
</dbReference>
<sequence>MANEMESQARKTCTSIFDAATYILPDAIFALTEEYHKDRYPKKVNLGQGTYRDAFGNPWVLPSVQTGREKLASQGLNHEYLPILGHEKFRLEATKLALGDQLFASLRDQVAVCQSVSGTGALHLAGLLLRRGCKERPTVIIPTPTWSNHRQVFSSLGFDCHPFSYYDEAKKRIDWECYLDTLKRARSGSVVILHACAHNPTGFDPTREKWIEIGCVVKNRGLFPLFDAAYLGFNSGSIDDDAFSIRHFTALGIEVGVCLSFAKNMGLYGERVGCLFIVSQNVAIARNVQSVLEMLQRSEISNPPAYGSKIVATILEDEALRRMWYEDLRTMSLRIKSMRQALYEHLIQAGAPGLWEHLIQQTGMFGFLGLPLETVNRLKERHHIYMASNSRISIAGLNPNNVQYVAESIAKCLKSSTI</sequence>
<comment type="catalytic activity">
    <reaction evidence="7">
        <text>L-aspartate + 2-oxoglutarate = oxaloacetate + L-glutamate</text>
        <dbReference type="Rhea" id="RHEA:21824"/>
        <dbReference type="ChEBI" id="CHEBI:16452"/>
        <dbReference type="ChEBI" id="CHEBI:16810"/>
        <dbReference type="ChEBI" id="CHEBI:29985"/>
        <dbReference type="ChEBI" id="CHEBI:29991"/>
        <dbReference type="EC" id="2.6.1.1"/>
    </reaction>
</comment>
<evidence type="ECO:0000256" key="2">
    <source>
        <dbReference type="ARBA" id="ARBA00007441"/>
    </source>
</evidence>
<feature type="domain" description="Aminotransferase class I/classII large" evidence="8">
    <location>
        <begin position="42"/>
        <end position="409"/>
    </location>
</feature>
<evidence type="ECO:0000256" key="3">
    <source>
        <dbReference type="ARBA" id="ARBA00011738"/>
    </source>
</evidence>
<dbReference type="InterPro" id="IPR000796">
    <property type="entry name" value="Asp_trans"/>
</dbReference>
<dbReference type="Proteomes" id="UP001213681">
    <property type="component" value="Unassembled WGS sequence"/>
</dbReference>
<comment type="cofactor">
    <cofactor evidence="1">
        <name>pyridoxal 5'-phosphate</name>
        <dbReference type="ChEBI" id="CHEBI:597326"/>
    </cofactor>
</comment>
<dbReference type="SUPFAM" id="SSF53383">
    <property type="entry name" value="PLP-dependent transferases"/>
    <property type="match status" value="1"/>
</dbReference>
<evidence type="ECO:0000256" key="4">
    <source>
        <dbReference type="ARBA" id="ARBA00022576"/>
    </source>
</evidence>
<evidence type="ECO:0000313" key="9">
    <source>
        <dbReference type="EMBL" id="KAJ5433663.1"/>
    </source>
</evidence>
<reference evidence="9" key="1">
    <citation type="submission" date="2022-12" db="EMBL/GenBank/DDBJ databases">
        <authorList>
            <person name="Petersen C."/>
        </authorList>
    </citation>
    <scope>NUCLEOTIDE SEQUENCE</scope>
    <source>
        <strain evidence="9">IBT 16125</strain>
    </source>
</reference>
<accession>A0AAD6FXQ2</accession>
<dbReference type="GO" id="GO:0004069">
    <property type="term" value="F:L-aspartate:2-oxoglutarate aminotransferase activity"/>
    <property type="evidence" value="ECO:0007669"/>
    <property type="project" value="UniProtKB-EC"/>
</dbReference>
<comment type="caution">
    <text evidence="9">The sequence shown here is derived from an EMBL/GenBank/DDBJ whole genome shotgun (WGS) entry which is preliminary data.</text>
</comment>
<dbReference type="NCBIfam" id="NF006719">
    <property type="entry name" value="PRK09257.1"/>
    <property type="match status" value="1"/>
</dbReference>
<keyword evidence="5 7" id="KW-0808">Transferase</keyword>
<dbReference type="InterPro" id="IPR004839">
    <property type="entry name" value="Aminotransferase_I/II_large"/>
</dbReference>
<dbReference type="FunFam" id="3.90.1150.10:FF:000001">
    <property type="entry name" value="Aspartate aminotransferase"/>
    <property type="match status" value="1"/>
</dbReference>
<dbReference type="FunFam" id="3.40.640.10:FF:000066">
    <property type="entry name" value="Aspartate aminotransferase"/>
    <property type="match status" value="1"/>
</dbReference>
<dbReference type="GO" id="GO:0006532">
    <property type="term" value="P:aspartate biosynthetic process"/>
    <property type="evidence" value="ECO:0007669"/>
    <property type="project" value="TreeGrafter"/>
</dbReference>
<dbReference type="CDD" id="cd00609">
    <property type="entry name" value="AAT_like"/>
    <property type="match status" value="1"/>
</dbReference>
<dbReference type="AlphaFoldDB" id="A0AAD6FXQ2"/>
<dbReference type="GO" id="GO:0030170">
    <property type="term" value="F:pyridoxal phosphate binding"/>
    <property type="evidence" value="ECO:0007669"/>
    <property type="project" value="InterPro"/>
</dbReference>
<dbReference type="InterPro" id="IPR015421">
    <property type="entry name" value="PyrdxlP-dep_Trfase_major"/>
</dbReference>
<dbReference type="EMBL" id="JAPVEA010000009">
    <property type="protein sequence ID" value="KAJ5433663.1"/>
    <property type="molecule type" value="Genomic_DNA"/>
</dbReference>
<dbReference type="PANTHER" id="PTHR11879">
    <property type="entry name" value="ASPARTATE AMINOTRANSFERASE"/>
    <property type="match status" value="1"/>
</dbReference>
<protein>
    <recommendedName>
        <fullName evidence="7">Aspartate aminotransferase</fullName>
        <ecNumber evidence="7">2.6.1.1</ecNumber>
    </recommendedName>
</protein>
<gene>
    <name evidence="9" type="ORF">N7458_012819</name>
</gene>
<keyword evidence="10" id="KW-1185">Reference proteome</keyword>
<evidence type="ECO:0000256" key="7">
    <source>
        <dbReference type="RuleBase" id="RU000480"/>
    </source>
</evidence>
<dbReference type="GeneID" id="81606443"/>